<evidence type="ECO:0000256" key="7">
    <source>
        <dbReference type="ARBA" id="ARBA00023163"/>
    </source>
</evidence>
<evidence type="ECO:0000256" key="10">
    <source>
        <dbReference type="RuleBase" id="RU000682"/>
    </source>
</evidence>
<dbReference type="InterPro" id="IPR042160">
    <property type="entry name" value="HD-Zip_IV"/>
</dbReference>
<evidence type="ECO:0000256" key="4">
    <source>
        <dbReference type="ARBA" id="ARBA00023054"/>
    </source>
</evidence>
<feature type="domain" description="START" evidence="14">
    <location>
        <begin position="212"/>
        <end position="443"/>
    </location>
</feature>
<comment type="similarity">
    <text evidence="2">Belongs to the HD-ZIP homeobox family. Class IV subfamily.</text>
</comment>
<comment type="subcellular location">
    <subcellularLocation>
        <location evidence="1 9 10">Nucleus</location>
    </subcellularLocation>
</comment>
<evidence type="ECO:0000256" key="2">
    <source>
        <dbReference type="ARBA" id="ARBA00006789"/>
    </source>
</evidence>
<dbReference type="InterPro" id="IPR002913">
    <property type="entry name" value="START_lipid-bd_dom"/>
</dbReference>
<organism evidence="15 16">
    <name type="scientific">Rubroshorea leprosula</name>
    <dbReference type="NCBI Taxonomy" id="152421"/>
    <lineage>
        <taxon>Eukaryota</taxon>
        <taxon>Viridiplantae</taxon>
        <taxon>Streptophyta</taxon>
        <taxon>Embryophyta</taxon>
        <taxon>Tracheophyta</taxon>
        <taxon>Spermatophyta</taxon>
        <taxon>Magnoliopsida</taxon>
        <taxon>eudicotyledons</taxon>
        <taxon>Gunneridae</taxon>
        <taxon>Pentapetalae</taxon>
        <taxon>rosids</taxon>
        <taxon>malvids</taxon>
        <taxon>Malvales</taxon>
        <taxon>Dipterocarpaceae</taxon>
        <taxon>Rubroshorea</taxon>
    </lineage>
</organism>
<keyword evidence="8 9" id="KW-0539">Nucleus</keyword>
<evidence type="ECO:0000313" key="15">
    <source>
        <dbReference type="EMBL" id="GKV20317.1"/>
    </source>
</evidence>
<feature type="coiled-coil region" evidence="11">
    <location>
        <begin position="124"/>
        <end position="151"/>
    </location>
</feature>
<evidence type="ECO:0000256" key="12">
    <source>
        <dbReference type="SAM" id="MobiDB-lite"/>
    </source>
</evidence>
<dbReference type="CDD" id="cd00086">
    <property type="entry name" value="homeodomain"/>
    <property type="match status" value="1"/>
</dbReference>
<comment type="caution">
    <text evidence="15">The sequence shown here is derived from an EMBL/GenBank/DDBJ whole genome shotgun (WGS) entry which is preliminary data.</text>
</comment>
<evidence type="ECO:0000259" key="13">
    <source>
        <dbReference type="PROSITE" id="PS50071"/>
    </source>
</evidence>
<evidence type="ECO:0000256" key="8">
    <source>
        <dbReference type="ARBA" id="ARBA00023242"/>
    </source>
</evidence>
<evidence type="ECO:0000256" key="6">
    <source>
        <dbReference type="ARBA" id="ARBA00023155"/>
    </source>
</evidence>
<dbReference type="Proteomes" id="UP001054252">
    <property type="component" value="Unassembled WGS sequence"/>
</dbReference>
<dbReference type="Gene3D" id="1.10.10.60">
    <property type="entry name" value="Homeodomain-like"/>
    <property type="match status" value="1"/>
</dbReference>
<evidence type="ECO:0000256" key="1">
    <source>
        <dbReference type="ARBA" id="ARBA00004123"/>
    </source>
</evidence>
<dbReference type="SMART" id="SM00389">
    <property type="entry name" value="HOX"/>
    <property type="match status" value="1"/>
</dbReference>
<proteinExistence type="inferred from homology"/>
<dbReference type="CDD" id="cd08875">
    <property type="entry name" value="START_ArGLABRA2_like"/>
    <property type="match status" value="1"/>
</dbReference>
<feature type="DNA-binding region" description="Homeobox" evidence="9">
    <location>
        <begin position="24"/>
        <end position="83"/>
    </location>
</feature>
<dbReference type="PANTHER" id="PTHR45654:SF9">
    <property type="entry name" value="HOMEOBOX-LEUCINE ZIPPER PROTEIN HDG10-RELATED"/>
    <property type="match status" value="1"/>
</dbReference>
<feature type="compositionally biased region" description="Gly residues" evidence="12">
    <location>
        <begin position="1"/>
        <end position="11"/>
    </location>
</feature>
<dbReference type="Pfam" id="PF00046">
    <property type="entry name" value="Homeodomain"/>
    <property type="match status" value="1"/>
</dbReference>
<dbReference type="GO" id="GO:0003677">
    <property type="term" value="F:DNA binding"/>
    <property type="evidence" value="ECO:0007669"/>
    <property type="project" value="UniProtKB-UniRule"/>
</dbReference>
<keyword evidence="6 9" id="KW-0371">Homeobox</keyword>
<evidence type="ECO:0000256" key="5">
    <source>
        <dbReference type="ARBA" id="ARBA00023125"/>
    </source>
</evidence>
<sequence length="705" mass="77752">MDIVMGSGGNSGDQQEASNAARKGNKACHRHTVHQSQTLEAFFKECPHPDENQRLKLGKELGLDSKQIKFWFQNKRTQIKAQADRADNLALRAENERIICENNAIKEALKNVICPACGGLPYGEEERQHSLQKLQLENANLKEEHEKVSKFLSKFVGRPISQVDLSAPFPASSMDLLTGTTRPGAGNIPLDNVASPGIPDITMLPYQFNGVTDTEKSCMLETAAHAMDELISLLKIDEPLWVKSPIDGKYIIDHDSYEKIFPRATHFESSSFRIESSKDSGLVSMRAMQLVDMFLDSDKWVDLFPAIVTKAKTIQVLEPGMIGNKNGSLQLMYEQMHILSPLVPPREFYFLRYCQQIQAGLWVVVDVSCDFLKEVSHAWKLPSGCMIQEMPTGCSEVTWVEHVEVEDKSQIHHLYRDLIGGSAAYGSERWVISLQRMCERVAFSVEESVSRHDFGGVIKLPEGRRNIMKLAHRMVKSFCSILSMSGNLDISQLSEVNKSGLRVSVRKSTEPGQPSGVIVSAASSLWLPLPCESIFNLFKDEKKRVQWDVLSSRNPVTEIAHISTGINSGNCISIIQPFVPTENGMVILQECCTDSLGSLVIYAPMDKPAMNLATRGEDSSNIPILPSGFIISRNGCRETGGSHNASTSANVPQSGGSLLTVVFQILVSSSSLSKEVSVKSVAGVNSLISSTVQKIKVALRCPNLD</sequence>
<dbReference type="SUPFAM" id="SSF55961">
    <property type="entry name" value="Bet v1-like"/>
    <property type="match status" value="2"/>
</dbReference>
<dbReference type="SUPFAM" id="SSF46689">
    <property type="entry name" value="Homeodomain-like"/>
    <property type="match status" value="1"/>
</dbReference>
<evidence type="ECO:0000256" key="11">
    <source>
        <dbReference type="SAM" id="Coils"/>
    </source>
</evidence>
<reference evidence="15 16" key="1">
    <citation type="journal article" date="2021" name="Commun. Biol.">
        <title>The genome of Shorea leprosula (Dipterocarpaceae) highlights the ecological relevance of drought in aseasonal tropical rainforests.</title>
        <authorList>
            <person name="Ng K.K.S."/>
            <person name="Kobayashi M.J."/>
            <person name="Fawcett J.A."/>
            <person name="Hatakeyama M."/>
            <person name="Paape T."/>
            <person name="Ng C.H."/>
            <person name="Ang C.C."/>
            <person name="Tnah L.H."/>
            <person name="Lee C.T."/>
            <person name="Nishiyama T."/>
            <person name="Sese J."/>
            <person name="O'Brien M.J."/>
            <person name="Copetti D."/>
            <person name="Mohd Noor M.I."/>
            <person name="Ong R.C."/>
            <person name="Putra M."/>
            <person name="Sireger I.Z."/>
            <person name="Indrioko S."/>
            <person name="Kosugi Y."/>
            <person name="Izuno A."/>
            <person name="Isagi Y."/>
            <person name="Lee S.L."/>
            <person name="Shimizu K.K."/>
        </authorList>
    </citation>
    <scope>NUCLEOTIDE SEQUENCE [LARGE SCALE GENOMIC DNA]</scope>
    <source>
        <strain evidence="15">214</strain>
    </source>
</reference>
<dbReference type="FunFam" id="1.10.10.60:FF:000229">
    <property type="entry name" value="Homeobox-leucine zipper protein HDG1"/>
    <property type="match status" value="1"/>
</dbReference>
<dbReference type="GO" id="GO:0005634">
    <property type="term" value="C:nucleus"/>
    <property type="evidence" value="ECO:0007669"/>
    <property type="project" value="UniProtKB-SubCell"/>
</dbReference>
<feature type="domain" description="Homeobox" evidence="13">
    <location>
        <begin position="22"/>
        <end position="82"/>
    </location>
</feature>
<dbReference type="PROSITE" id="PS50848">
    <property type="entry name" value="START"/>
    <property type="match status" value="1"/>
</dbReference>
<dbReference type="InterPro" id="IPR001356">
    <property type="entry name" value="HD"/>
</dbReference>
<dbReference type="PANTHER" id="PTHR45654">
    <property type="entry name" value="HOMEOBOX-LEUCINE ZIPPER PROTEIN MERISTEM L1"/>
    <property type="match status" value="1"/>
</dbReference>
<keyword evidence="7" id="KW-0804">Transcription</keyword>
<evidence type="ECO:0000256" key="3">
    <source>
        <dbReference type="ARBA" id="ARBA00023015"/>
    </source>
</evidence>
<dbReference type="InterPro" id="IPR023393">
    <property type="entry name" value="START-like_dom_sf"/>
</dbReference>
<name>A0AAV5K8J2_9ROSI</name>
<gene>
    <name evidence="15" type="ORF">SLEP1_g30465</name>
</gene>
<dbReference type="EMBL" id="BPVZ01000055">
    <property type="protein sequence ID" value="GKV20317.1"/>
    <property type="molecule type" value="Genomic_DNA"/>
</dbReference>
<dbReference type="Pfam" id="PF25797">
    <property type="entry name" value="PDF2_C"/>
    <property type="match status" value="1"/>
</dbReference>
<evidence type="ECO:0000256" key="9">
    <source>
        <dbReference type="PROSITE-ProRule" id="PRU00108"/>
    </source>
</evidence>
<evidence type="ECO:0000313" key="16">
    <source>
        <dbReference type="Proteomes" id="UP001054252"/>
    </source>
</evidence>
<dbReference type="Pfam" id="PF01852">
    <property type="entry name" value="START"/>
    <property type="match status" value="1"/>
</dbReference>
<dbReference type="InterPro" id="IPR009057">
    <property type="entry name" value="Homeodomain-like_sf"/>
</dbReference>
<dbReference type="InterPro" id="IPR057993">
    <property type="entry name" value="HD-Zip_IV_C"/>
</dbReference>
<dbReference type="GO" id="GO:0008289">
    <property type="term" value="F:lipid binding"/>
    <property type="evidence" value="ECO:0007669"/>
    <property type="project" value="InterPro"/>
</dbReference>
<keyword evidence="3" id="KW-0805">Transcription regulation</keyword>
<evidence type="ECO:0000259" key="14">
    <source>
        <dbReference type="PROSITE" id="PS50848"/>
    </source>
</evidence>
<keyword evidence="16" id="KW-1185">Reference proteome</keyword>
<accession>A0AAV5K8J2</accession>
<feature type="region of interest" description="Disordered" evidence="12">
    <location>
        <begin position="1"/>
        <end position="26"/>
    </location>
</feature>
<protein>
    <submittedName>
        <fullName evidence="15">Uncharacterized protein</fullName>
    </submittedName>
</protein>
<dbReference type="Gene3D" id="3.30.530.20">
    <property type="match status" value="1"/>
</dbReference>
<dbReference type="SMART" id="SM00234">
    <property type="entry name" value="START"/>
    <property type="match status" value="1"/>
</dbReference>
<dbReference type="PROSITE" id="PS50071">
    <property type="entry name" value="HOMEOBOX_2"/>
    <property type="match status" value="1"/>
</dbReference>
<dbReference type="AlphaFoldDB" id="A0AAV5K8J2"/>
<keyword evidence="5 9" id="KW-0238">DNA-binding</keyword>
<keyword evidence="4 11" id="KW-0175">Coiled coil</keyword>